<evidence type="ECO:0000313" key="2">
    <source>
        <dbReference type="Proteomes" id="UP001162972"/>
    </source>
</evidence>
<proteinExistence type="predicted"/>
<evidence type="ECO:0000313" key="1">
    <source>
        <dbReference type="EMBL" id="KAJ6418836.1"/>
    </source>
</evidence>
<keyword evidence="2" id="KW-1185">Reference proteome</keyword>
<gene>
    <name evidence="1" type="ORF">OIU84_002086</name>
</gene>
<sequence length="56" mass="6514">MIISSAMNDEQQSFEERKILPIKMLNPSIALLRLEHNFFHGVQSRARKSNSFHITT</sequence>
<dbReference type="EMBL" id="JAPFFJ010000010">
    <property type="protein sequence ID" value="KAJ6418836.1"/>
    <property type="molecule type" value="Genomic_DNA"/>
</dbReference>
<dbReference type="AlphaFoldDB" id="A0AAD6K892"/>
<name>A0AAD6K892_9ROSI</name>
<organism evidence="1 2">
    <name type="scientific">Salix udensis</name>
    <dbReference type="NCBI Taxonomy" id="889485"/>
    <lineage>
        <taxon>Eukaryota</taxon>
        <taxon>Viridiplantae</taxon>
        <taxon>Streptophyta</taxon>
        <taxon>Embryophyta</taxon>
        <taxon>Tracheophyta</taxon>
        <taxon>Spermatophyta</taxon>
        <taxon>Magnoliopsida</taxon>
        <taxon>eudicotyledons</taxon>
        <taxon>Gunneridae</taxon>
        <taxon>Pentapetalae</taxon>
        <taxon>rosids</taxon>
        <taxon>fabids</taxon>
        <taxon>Malpighiales</taxon>
        <taxon>Salicaceae</taxon>
        <taxon>Saliceae</taxon>
        <taxon>Salix</taxon>
    </lineage>
</organism>
<reference evidence="1 2" key="1">
    <citation type="journal article" date="2023" name="Int. J. Mol. Sci.">
        <title>De Novo Assembly and Annotation of 11 Diverse Shrub Willow (Salix) Genomes Reveals Novel Gene Organization in Sex-Linked Regions.</title>
        <authorList>
            <person name="Hyden B."/>
            <person name="Feng K."/>
            <person name="Yates T.B."/>
            <person name="Jawdy S."/>
            <person name="Cereghino C."/>
            <person name="Smart L.B."/>
            <person name="Muchero W."/>
        </authorList>
    </citation>
    <scope>NUCLEOTIDE SEQUENCE [LARGE SCALE GENOMIC DNA]</scope>
    <source>
        <tissue evidence="1">Shoot tip</tissue>
    </source>
</reference>
<protein>
    <submittedName>
        <fullName evidence="1">Uncharacterized protein</fullName>
    </submittedName>
</protein>
<comment type="caution">
    <text evidence="1">The sequence shown here is derived from an EMBL/GenBank/DDBJ whole genome shotgun (WGS) entry which is preliminary data.</text>
</comment>
<dbReference type="Proteomes" id="UP001162972">
    <property type="component" value="Chromosome 12"/>
</dbReference>
<accession>A0AAD6K892</accession>